<dbReference type="InterPro" id="IPR002110">
    <property type="entry name" value="Ankyrin_rpt"/>
</dbReference>
<dbReference type="SUPFAM" id="SSF48403">
    <property type="entry name" value="Ankyrin repeat"/>
    <property type="match status" value="3"/>
</dbReference>
<dbReference type="InterPro" id="IPR027417">
    <property type="entry name" value="P-loop_NTPase"/>
</dbReference>
<keyword evidence="2" id="KW-0040">ANK repeat</keyword>
<accession>A0ABR3QJP1</accession>
<dbReference type="Gene3D" id="3.40.50.300">
    <property type="entry name" value="P-loop containing nucleotide triphosphate hydrolases"/>
    <property type="match status" value="1"/>
</dbReference>
<dbReference type="InterPro" id="IPR036770">
    <property type="entry name" value="Ankyrin_rpt-contain_sf"/>
</dbReference>
<organism evidence="5 6">
    <name type="scientific">Paraconiothyrium brasiliense</name>
    <dbReference type="NCBI Taxonomy" id="300254"/>
    <lineage>
        <taxon>Eukaryota</taxon>
        <taxon>Fungi</taxon>
        <taxon>Dikarya</taxon>
        <taxon>Ascomycota</taxon>
        <taxon>Pezizomycotina</taxon>
        <taxon>Dothideomycetes</taxon>
        <taxon>Pleosporomycetidae</taxon>
        <taxon>Pleosporales</taxon>
        <taxon>Massarineae</taxon>
        <taxon>Didymosphaeriaceae</taxon>
        <taxon>Paraconiothyrium</taxon>
    </lineage>
</organism>
<dbReference type="Proteomes" id="UP001521785">
    <property type="component" value="Unassembled WGS sequence"/>
</dbReference>
<keyword evidence="1" id="KW-0677">Repeat</keyword>
<comment type="caution">
    <text evidence="5">The sequence shown here is derived from an EMBL/GenBank/DDBJ whole genome shotgun (WGS) entry which is preliminary data.</text>
</comment>
<evidence type="ECO:0000256" key="1">
    <source>
        <dbReference type="ARBA" id="ARBA00022737"/>
    </source>
</evidence>
<dbReference type="Pfam" id="PF00023">
    <property type="entry name" value="Ank"/>
    <property type="match status" value="1"/>
</dbReference>
<reference evidence="5 6" key="1">
    <citation type="submission" date="2024-02" db="EMBL/GenBank/DDBJ databases">
        <title>De novo assembly and annotation of 12 fungi associated with fruit tree decline syndrome in Ontario, Canada.</title>
        <authorList>
            <person name="Sulman M."/>
            <person name="Ellouze W."/>
            <person name="Ilyukhin E."/>
        </authorList>
    </citation>
    <scope>NUCLEOTIDE SEQUENCE [LARGE SCALE GENOMIC DNA]</scope>
    <source>
        <strain evidence="5 6">M42-189</strain>
    </source>
</reference>
<protein>
    <recommendedName>
        <fullName evidence="4">Nephrocystin 3-like N-terminal domain-containing protein</fullName>
    </recommendedName>
</protein>
<dbReference type="InterPro" id="IPR056884">
    <property type="entry name" value="NPHP3-like_N"/>
</dbReference>
<gene>
    <name evidence="5" type="ORF">SLS60_011451</name>
</gene>
<feature type="domain" description="Nephrocystin 3-like N-terminal" evidence="4">
    <location>
        <begin position="39"/>
        <end position="206"/>
    </location>
</feature>
<feature type="repeat" description="ANK" evidence="2">
    <location>
        <begin position="1305"/>
        <end position="1337"/>
    </location>
</feature>
<dbReference type="EMBL" id="JAKJXO020000021">
    <property type="protein sequence ID" value="KAL1592372.1"/>
    <property type="molecule type" value="Genomic_DNA"/>
</dbReference>
<dbReference type="PANTHER" id="PTHR10039:SF17">
    <property type="entry name" value="FUNGAL STAND N-TERMINAL GOODBYE DOMAIN-CONTAINING PROTEIN-RELATED"/>
    <property type="match status" value="1"/>
</dbReference>
<evidence type="ECO:0000256" key="2">
    <source>
        <dbReference type="PROSITE-ProRule" id="PRU00023"/>
    </source>
</evidence>
<feature type="region of interest" description="Disordered" evidence="3">
    <location>
        <begin position="1479"/>
        <end position="1501"/>
    </location>
</feature>
<evidence type="ECO:0000313" key="6">
    <source>
        <dbReference type="Proteomes" id="UP001521785"/>
    </source>
</evidence>
<proteinExistence type="predicted"/>
<dbReference type="PROSITE" id="PS50088">
    <property type="entry name" value="ANK_REPEAT"/>
    <property type="match status" value="2"/>
</dbReference>
<name>A0ABR3QJP1_9PLEO</name>
<evidence type="ECO:0000313" key="5">
    <source>
        <dbReference type="EMBL" id="KAL1592372.1"/>
    </source>
</evidence>
<dbReference type="Pfam" id="PF12796">
    <property type="entry name" value="Ank_2"/>
    <property type="match status" value="1"/>
</dbReference>
<dbReference type="PROSITE" id="PS50297">
    <property type="entry name" value="ANK_REP_REGION"/>
    <property type="match status" value="2"/>
</dbReference>
<feature type="compositionally biased region" description="Basic residues" evidence="3">
    <location>
        <begin position="1397"/>
        <end position="1413"/>
    </location>
</feature>
<dbReference type="Pfam" id="PF24883">
    <property type="entry name" value="NPHP3_N"/>
    <property type="match status" value="1"/>
</dbReference>
<feature type="repeat" description="ANK" evidence="2">
    <location>
        <begin position="1362"/>
        <end position="1390"/>
    </location>
</feature>
<evidence type="ECO:0000259" key="4">
    <source>
        <dbReference type="Pfam" id="PF24883"/>
    </source>
</evidence>
<dbReference type="SMART" id="SM00248">
    <property type="entry name" value="ANK"/>
    <property type="match status" value="11"/>
</dbReference>
<evidence type="ECO:0000256" key="3">
    <source>
        <dbReference type="SAM" id="MobiDB-lite"/>
    </source>
</evidence>
<sequence>MASDKIAEDAKSDNDIVNALKLETNPVFQKDRNVRCAPDTGQWFFHHPEYQAFRDTNGLQLLFVTAEAGGGKSTVMRTFVDHLQLSVDRPIVAYFFFKDDDDQLRSYEDALSSMINQLFVQERGLIRHARDLYKQHGHGVRYQTKDLWKILLTAANETHRGLICVLDAIDECAPAGRRQLVSDMAVAFEPGVITTSIKLKFVVTSRPYQGENHPYTDLIASDTIRHLAGEDAKVESDIQAVIHFKAEELAKKYKLTQNTLNMLVQAIACQNLKTRSFLAVRMAFELLESHDLMQKGAEEDLIRAILRDIPHTLGDQFDKMLNRTPDREHARRLICVIIAARKTLKVPEFKVLYALTQPRDTSIGPPHSYDDLQVPMDDDEFKRLVRARCGLFITFVRSSVHLFHQTAQEYLVADLVTTSTHPSDDFKMSTTSGLHTARNMEQQQTWRACITKADANLVMLNVCADLCSFYLPRSWVLNVFDGLSAGNGLDDDIKALLLEKPFLQYAAFNWYEHATLGGDDALAVLRTPRYSELLDVGKTSFWVWFLVLADYICSNRARPSSLISSIWEHNYQDHRLSATYGAVLREGCLTKLFDMDHTMHALLDDPSLPLLKANHHPKGPIWTAGDGYDLIDRFHLAYGEFEYTTFSRAAQCLEHGAAERSAFLAAGAPIPTMIWTCISDGEPIALKEILASVKDIDWLHLVPGHIVYPRRLWHGWCSTPGKNQEQGWTEPWPPAFSAILKATIDHPSAEVFGVLADWLVSSDHAKDYAQQLWEAGGFLDHSLCRRLLNAGAAIDGQCWDDGSTALQVAAALWDHNTVDILIELHADPTKQTATGLTALQLFLSGPVNILKNERFTVSSKMEFKDLPVREQQRRRKSRISSTLRALCRALPTQSPLVRTDPVGKYPLMLAVQSSQTATQGLIKAGADVEQADRWGRTALMHFFCGSFTGRSSKTLKHLLDAGADSSASDTAGHTVLHYWVRQVFAMDLASLYPGFNRFNKSFEELTNIGALSDDDTLIRELTPLEFPLAAAVRLGNTKLCGALCMAGANPDKHGLTTKTRLPENNGTEAMNLEDLNWKPLLVALMHKAYTTAAIVLAYGADVTFKTPLRKRTKYNKHRVKDCGTTALHVAVRNQSKDYGGSSISLSTGSSSGCTFLAVGHPDFKISKVSPDMQLLKITVSNWKKGDWYKKRFKDDSSDSEYELTKNRTHNDNTGDKLLPFDKLAGTMLESVRAKLDDPLYMQIINQRLTREVRQYALVELLLKKGAPVNAKTREDRTPLHVINSNPSLARLLLMYGADPNVATIDGLTPLMQAAAQGDSRLVEILLAAGADADAQLNVAPLKERRCSSFIERDSWTFHQCDAPLTALTLAAERGHYEVVELLLKYGADPNKPIEHHAHGRLPSKRDRRRRARHHGETDSSDSEVNPEEWKGYISIGTALSWARDEVRQLLLRNGADSAKEEPLRECDCSVIEKRKERGWLDDSDNEWPAQSEGSDSDSNLRRHRYGSRRVVKWDGDTDDSD</sequence>
<feature type="region of interest" description="Disordered" evidence="3">
    <location>
        <begin position="1392"/>
        <end position="1425"/>
    </location>
</feature>
<dbReference type="Gene3D" id="1.25.40.20">
    <property type="entry name" value="Ankyrin repeat-containing domain"/>
    <property type="match status" value="5"/>
</dbReference>
<dbReference type="PANTHER" id="PTHR10039">
    <property type="entry name" value="AMELOGENIN"/>
    <property type="match status" value="1"/>
</dbReference>
<keyword evidence="6" id="KW-1185">Reference proteome</keyword>